<proteinExistence type="predicted"/>
<dbReference type="EMBL" id="FOSF01000028">
    <property type="protein sequence ID" value="SFK12994.1"/>
    <property type="molecule type" value="Genomic_DNA"/>
</dbReference>
<accession>A0A662Z9I8</accession>
<keyword evidence="2" id="KW-1185">Reference proteome</keyword>
<evidence type="ECO:0000313" key="1">
    <source>
        <dbReference type="EMBL" id="SFK12994.1"/>
    </source>
</evidence>
<dbReference type="OrthoDB" id="1770784at2"/>
<sequence>MACFTACVAQGCAVHLLRKYLKKTNKAETLENRLQSLQNMLFGGSALLLLEHIWHGEISYVFPFFTKATTTEGIHEIFEEIMTVGVGMDVIVTSMWGLSIFVSSLIARNSGEKSCA</sequence>
<reference evidence="1 2" key="1">
    <citation type="submission" date="2016-10" db="EMBL/GenBank/DDBJ databases">
        <authorList>
            <person name="Varghese N."/>
            <person name="Submissions S."/>
        </authorList>
    </citation>
    <scope>NUCLEOTIDE SEQUENCE [LARGE SCALE GENOMIC DNA]</scope>
    <source>
        <strain evidence="1 2">22B</strain>
    </source>
</reference>
<evidence type="ECO:0000313" key="2">
    <source>
        <dbReference type="Proteomes" id="UP000243374"/>
    </source>
</evidence>
<dbReference type="RefSeq" id="WP_074840800.1">
    <property type="nucleotide sequence ID" value="NZ_CP047056.1"/>
</dbReference>
<protein>
    <submittedName>
        <fullName evidence="1">Uncharacterized protein</fullName>
    </submittedName>
</protein>
<gene>
    <name evidence="1" type="ORF">SAMN04487865_102816</name>
</gene>
<dbReference type="AlphaFoldDB" id="A0A662Z9I8"/>
<dbReference type="Proteomes" id="UP000243374">
    <property type="component" value="Unassembled WGS sequence"/>
</dbReference>
<name>A0A662Z9I8_9GAMM</name>
<organism evidence="1 2">
    <name type="scientific">Succinivibrio dextrinosolvens</name>
    <dbReference type="NCBI Taxonomy" id="83771"/>
    <lineage>
        <taxon>Bacteria</taxon>
        <taxon>Pseudomonadati</taxon>
        <taxon>Pseudomonadota</taxon>
        <taxon>Gammaproteobacteria</taxon>
        <taxon>Aeromonadales</taxon>
        <taxon>Succinivibrionaceae</taxon>
        <taxon>Succinivibrio</taxon>
    </lineage>
</organism>